<keyword evidence="2" id="KW-1185">Reference proteome</keyword>
<evidence type="ECO:0000313" key="2">
    <source>
        <dbReference type="Proteomes" id="UP000011274"/>
    </source>
</evidence>
<reference evidence="1 2" key="1">
    <citation type="journal article" date="2008" name="Virology">
        <title>Sequence analysis of a non-classified, non-occluded DNA virus that causes salivary gland hypertrophy of Musca domestica, MdSGHV.</title>
        <authorList>
            <person name="Garcia-Maruniak A."/>
            <person name="Maruniak J.E."/>
            <person name="Farmerie W."/>
            <person name="Boucias D.G."/>
        </authorList>
    </citation>
    <scope>NUCLEOTIDE SEQUENCE [LARGE SCALE GENOMIC DNA]</scope>
    <source>
        <strain evidence="2">Isolate Musca domestica/United States/Boucias/-</strain>
    </source>
</reference>
<organismHost>
    <name type="scientific">Musca domestica</name>
    <name type="common">House fly</name>
    <dbReference type="NCBI Taxonomy" id="7370"/>
</organismHost>
<proteinExistence type="predicted"/>
<accession>B2YG33</accession>
<organism evidence="1 2">
    <name type="scientific">Musca hytrovirus</name>
    <name type="common">isolate Musca domestica/United States/Boucias/-</name>
    <name type="synonym">MHV</name>
    <dbReference type="NCBI Taxonomy" id="523909"/>
    <lineage>
        <taxon>Viruses</taxon>
        <taxon>Viruses incertae sedis</taxon>
        <taxon>Naldaviricetes</taxon>
        <taxon>Lefavirales</taxon>
        <taxon>Hytrosaviridae</taxon>
        <taxon>Muscavirus</taxon>
        <taxon>Muscavirus musdomesticae</taxon>
    </lineage>
</organism>
<dbReference type="EMBL" id="EU522111">
    <property type="protein sequence ID" value="ACD03515.1"/>
    <property type="molecule type" value="Genomic_DNA"/>
</dbReference>
<name>B2YG33_MHVB</name>
<dbReference type="GeneID" id="6295402"/>
<protein>
    <submittedName>
        <fullName evidence="1">Uncharacterized protein</fullName>
    </submittedName>
</protein>
<sequence length="115" mass="12873">MTPSPSPTPQSVITRLDYFMLRFGKLLANNDRETIAEIRQGLVNLAAKQMVVNVHGHHYTDCPWSHESCTCGPDRCPCSIRNVPVLSARLDNITNFYTLLYERITCGGGADNYNV</sequence>
<evidence type="ECO:0000313" key="1">
    <source>
        <dbReference type="EMBL" id="ACD03515.1"/>
    </source>
</evidence>
<dbReference type="KEGG" id="vg:6295402"/>
<dbReference type="RefSeq" id="YP_001883384.1">
    <property type="nucleotide sequence ID" value="NC_010671.1"/>
</dbReference>
<gene>
    <name evidence="1" type="ORF">MdSGHV056</name>
</gene>
<dbReference type="Proteomes" id="UP000011274">
    <property type="component" value="Segment"/>
</dbReference>